<accession>A0A7H8MSC2</accession>
<dbReference type="GO" id="GO:0003677">
    <property type="term" value="F:DNA binding"/>
    <property type="evidence" value="ECO:0007669"/>
    <property type="project" value="UniProtKB-UniRule"/>
</dbReference>
<evidence type="ECO:0000256" key="3">
    <source>
        <dbReference type="ARBA" id="ARBA00023015"/>
    </source>
</evidence>
<evidence type="ECO:0000256" key="6">
    <source>
        <dbReference type="PROSITE-ProRule" id="PRU01091"/>
    </source>
</evidence>
<dbReference type="Gene3D" id="1.10.10.10">
    <property type="entry name" value="Winged helix-like DNA-binding domain superfamily/Winged helix DNA-binding domain"/>
    <property type="match status" value="1"/>
</dbReference>
<dbReference type="SUPFAM" id="SSF48452">
    <property type="entry name" value="TPR-like"/>
    <property type="match status" value="1"/>
</dbReference>
<dbReference type="GO" id="GO:0006355">
    <property type="term" value="P:regulation of DNA-templated transcription"/>
    <property type="evidence" value="ECO:0007669"/>
    <property type="project" value="InterPro"/>
</dbReference>
<evidence type="ECO:0000256" key="2">
    <source>
        <dbReference type="ARBA" id="ARBA00023012"/>
    </source>
</evidence>
<feature type="compositionally biased region" description="Gly residues" evidence="7">
    <location>
        <begin position="331"/>
        <end position="345"/>
    </location>
</feature>
<evidence type="ECO:0000256" key="7">
    <source>
        <dbReference type="SAM" id="MobiDB-lite"/>
    </source>
</evidence>
<dbReference type="CDD" id="cd15831">
    <property type="entry name" value="BTAD"/>
    <property type="match status" value="1"/>
</dbReference>
<evidence type="ECO:0000313" key="9">
    <source>
        <dbReference type="EMBL" id="QKW45024.1"/>
    </source>
</evidence>
<dbReference type="InterPro" id="IPR027417">
    <property type="entry name" value="P-loop_NTPase"/>
</dbReference>
<dbReference type="SUPFAM" id="SSF46894">
    <property type="entry name" value="C-terminal effector domain of the bipartite response regulators"/>
    <property type="match status" value="1"/>
</dbReference>
<dbReference type="FunFam" id="1.25.40.10:FF:000222">
    <property type="entry name" value="SARP family transcriptional regulator"/>
    <property type="match status" value="1"/>
</dbReference>
<proteinExistence type="inferred from homology"/>
<feature type="DNA-binding region" description="OmpR/PhoB-type" evidence="6">
    <location>
        <begin position="1"/>
        <end position="97"/>
    </location>
</feature>
<feature type="domain" description="OmpR/PhoB-type" evidence="8">
    <location>
        <begin position="1"/>
        <end position="97"/>
    </location>
</feature>
<organism evidence="9 10">
    <name type="scientific">Streptomyces microflavus</name>
    <name type="common">Streptomyces lipmanii</name>
    <dbReference type="NCBI Taxonomy" id="1919"/>
    <lineage>
        <taxon>Bacteria</taxon>
        <taxon>Bacillati</taxon>
        <taxon>Actinomycetota</taxon>
        <taxon>Actinomycetes</taxon>
        <taxon>Kitasatosporales</taxon>
        <taxon>Streptomycetaceae</taxon>
        <taxon>Streptomyces</taxon>
    </lineage>
</organism>
<keyword evidence="2" id="KW-0902">Two-component regulatory system</keyword>
<dbReference type="Pfam" id="PF03704">
    <property type="entry name" value="BTAD"/>
    <property type="match status" value="1"/>
</dbReference>
<sequence length="841" mass="87846">MRFRLLGPLEAENDEGLVEFGGIRQRAALAYLLLHSNQVVSTNQLLGALWVGGDAPTTARKILQNAIWRLRGAIAGPTSDSPAPRLLTRSPGYTVQVQAEQLDLLTFQQRVAAGRAALAGGDPQTARVLLSGALSLWRGPVLADLVEEGICWPEATALQNKRVDVMEDRFDAELACGGHQSILHDLKALVAAEPLRERASRQLMLALYRCGRQAEALSVYGRVREELVGGLGLEPSLELQRLQQSVLNQDPALDPPRAPQSLGLPASVTVLRPARERDGDGADVGPADPAGHNPAGPAGHNAGRAAGQTFGGPSGYTSGGAAEHTPRYTPGGAGHTSGGARGHTPGGSISRSASGSTAAGLSHDFPDDTPGFVYDNVGTDDAVAGDAPAGDAPPPPHTGSAAPAFTAGPGPAPAPPRPASALLVRFGFGPEFGGLPPEDMDRALDALTMLAREKVEAHGGTVASSLGSLLLGLFEDDGQEDPAAVRAARAAAAVRDCLTLPTPPGGPRLPVAEGLSVYGAVCTGRAAPPRNTGGTNTGWSGGGLADDCQAMLASVAAGEIHVCDTTHRLTEAHATYRHACASASAPWELLSVADGPGGPGVLTYGDRECELDLMRSMLSRTRRRSAPHMVTVLGSPGRGRTQLLMEFQRRVEEGETEKVRVLTATAAPAGAGTGGGGARMPADVLAAYCGIRAEEGTMMSSVRLDGAIARLTDDEDTRRRLLPALRSLLRSAEPAGEESLAAWREFLALAARAEPLVMIWDDLHHADAPLLDALDRTIAELSDVPVLHVVAADDRLLARRPHWSAGHPHTLVISLLPVADDALDRLLESLLLPKRETELAR</sequence>
<dbReference type="GO" id="GO:0000160">
    <property type="term" value="P:phosphorelay signal transduction system"/>
    <property type="evidence" value="ECO:0007669"/>
    <property type="project" value="UniProtKB-KW"/>
</dbReference>
<dbReference type="Proteomes" id="UP000509345">
    <property type="component" value="Chromosome"/>
</dbReference>
<reference evidence="9 10" key="1">
    <citation type="submission" date="2020-06" db="EMBL/GenBank/DDBJ databases">
        <title>Genome mining for natural products.</title>
        <authorList>
            <person name="Zhang B."/>
            <person name="Shi J."/>
            <person name="Ge H."/>
        </authorList>
    </citation>
    <scope>NUCLEOTIDE SEQUENCE [LARGE SCALE GENOMIC DNA]</scope>
    <source>
        <strain evidence="9 10">NA06532</strain>
    </source>
</reference>
<keyword evidence="3" id="KW-0805">Transcription regulation</keyword>
<evidence type="ECO:0000256" key="4">
    <source>
        <dbReference type="ARBA" id="ARBA00023125"/>
    </source>
</evidence>
<keyword evidence="5" id="KW-0804">Transcription</keyword>
<dbReference type="AlphaFoldDB" id="A0A7H8MSC2"/>
<feature type="compositionally biased region" description="Low complexity" evidence="7">
    <location>
        <begin position="398"/>
        <end position="409"/>
    </location>
</feature>
<gene>
    <name evidence="9" type="ORF">HUT09_22210</name>
</gene>
<dbReference type="PANTHER" id="PTHR35807">
    <property type="entry name" value="TRANSCRIPTIONAL REGULATOR REDD-RELATED"/>
    <property type="match status" value="1"/>
</dbReference>
<feature type="compositionally biased region" description="Polar residues" evidence="7">
    <location>
        <begin position="347"/>
        <end position="359"/>
    </location>
</feature>
<dbReference type="SMART" id="SM00862">
    <property type="entry name" value="Trans_reg_C"/>
    <property type="match status" value="1"/>
</dbReference>
<evidence type="ECO:0000259" key="8">
    <source>
        <dbReference type="PROSITE" id="PS51755"/>
    </source>
</evidence>
<feature type="region of interest" description="Disordered" evidence="7">
    <location>
        <begin position="276"/>
        <end position="418"/>
    </location>
</feature>
<dbReference type="PROSITE" id="PS51755">
    <property type="entry name" value="OMPR_PHOB"/>
    <property type="match status" value="1"/>
</dbReference>
<protein>
    <submittedName>
        <fullName evidence="9">AAA family ATPase</fullName>
    </submittedName>
</protein>
<dbReference type="InterPro" id="IPR011990">
    <property type="entry name" value="TPR-like_helical_dom_sf"/>
</dbReference>
<evidence type="ECO:0000313" key="10">
    <source>
        <dbReference type="Proteomes" id="UP000509345"/>
    </source>
</evidence>
<feature type="compositionally biased region" description="Gly residues" evidence="7">
    <location>
        <begin position="309"/>
        <end position="318"/>
    </location>
</feature>
<feature type="compositionally biased region" description="Low complexity" evidence="7">
    <location>
        <begin position="380"/>
        <end position="390"/>
    </location>
</feature>
<evidence type="ECO:0000256" key="1">
    <source>
        <dbReference type="ARBA" id="ARBA00005820"/>
    </source>
</evidence>
<dbReference type="Gene3D" id="3.30.70.1230">
    <property type="entry name" value="Nucleotide cyclase"/>
    <property type="match status" value="1"/>
</dbReference>
<dbReference type="EMBL" id="CP054926">
    <property type="protein sequence ID" value="QKW45024.1"/>
    <property type="molecule type" value="Genomic_DNA"/>
</dbReference>
<dbReference type="InterPro" id="IPR051677">
    <property type="entry name" value="AfsR-DnrI-RedD_regulator"/>
</dbReference>
<comment type="similarity">
    <text evidence="1">Belongs to the AfsR/DnrI/RedD regulatory family.</text>
</comment>
<dbReference type="InterPro" id="IPR001867">
    <property type="entry name" value="OmpR/PhoB-type_DNA-bd"/>
</dbReference>
<keyword evidence="4 6" id="KW-0238">DNA-binding</keyword>
<dbReference type="InterPro" id="IPR036388">
    <property type="entry name" value="WH-like_DNA-bd_sf"/>
</dbReference>
<dbReference type="Pfam" id="PF13191">
    <property type="entry name" value="AAA_16"/>
    <property type="match status" value="1"/>
</dbReference>
<dbReference type="InterPro" id="IPR005158">
    <property type="entry name" value="BTAD"/>
</dbReference>
<dbReference type="PANTHER" id="PTHR35807:SF1">
    <property type="entry name" value="TRANSCRIPTIONAL REGULATOR REDD"/>
    <property type="match status" value="1"/>
</dbReference>
<evidence type="ECO:0000256" key="5">
    <source>
        <dbReference type="ARBA" id="ARBA00023163"/>
    </source>
</evidence>
<name>A0A7H8MSC2_STRMI</name>
<dbReference type="InterPro" id="IPR029787">
    <property type="entry name" value="Nucleotide_cyclase"/>
</dbReference>
<dbReference type="SUPFAM" id="SSF52540">
    <property type="entry name" value="P-loop containing nucleoside triphosphate hydrolases"/>
    <property type="match status" value="1"/>
</dbReference>
<dbReference type="SUPFAM" id="SSF55073">
    <property type="entry name" value="Nucleotide cyclase"/>
    <property type="match status" value="1"/>
</dbReference>
<dbReference type="SMART" id="SM01043">
    <property type="entry name" value="BTAD"/>
    <property type="match status" value="1"/>
</dbReference>
<dbReference type="InterPro" id="IPR041664">
    <property type="entry name" value="AAA_16"/>
</dbReference>
<dbReference type="InterPro" id="IPR016032">
    <property type="entry name" value="Sig_transdc_resp-reg_C-effctor"/>
</dbReference>
<dbReference type="GeneID" id="87633968"/>
<dbReference type="Gene3D" id="1.25.40.10">
    <property type="entry name" value="Tetratricopeptide repeat domain"/>
    <property type="match status" value="1"/>
</dbReference>
<dbReference type="RefSeq" id="WP_176144433.1">
    <property type="nucleotide sequence ID" value="NZ_CP054926.1"/>
</dbReference>